<dbReference type="Proteomes" id="UP001209803">
    <property type="component" value="Chromosome"/>
</dbReference>
<dbReference type="Gene3D" id="3.40.50.720">
    <property type="entry name" value="NAD(P)-binding Rossmann-like Domain"/>
    <property type="match status" value="1"/>
</dbReference>
<organism evidence="2 3">
    <name type="scientific">Roseibium porphyridii</name>
    <dbReference type="NCBI Taxonomy" id="2866279"/>
    <lineage>
        <taxon>Bacteria</taxon>
        <taxon>Pseudomonadati</taxon>
        <taxon>Pseudomonadota</taxon>
        <taxon>Alphaproteobacteria</taxon>
        <taxon>Hyphomicrobiales</taxon>
        <taxon>Stappiaceae</taxon>
        <taxon>Roseibium</taxon>
    </lineage>
</organism>
<dbReference type="PANTHER" id="PTHR43000">
    <property type="entry name" value="DTDP-D-GLUCOSE 4,6-DEHYDRATASE-RELATED"/>
    <property type="match status" value="1"/>
</dbReference>
<dbReference type="RefSeq" id="WP_265680054.1">
    <property type="nucleotide sequence ID" value="NZ_CP120863.1"/>
</dbReference>
<dbReference type="SUPFAM" id="SSF51735">
    <property type="entry name" value="NAD(P)-binding Rossmann-fold domains"/>
    <property type="match status" value="1"/>
</dbReference>
<evidence type="ECO:0000259" key="1">
    <source>
        <dbReference type="Pfam" id="PF16363"/>
    </source>
</evidence>
<protein>
    <submittedName>
        <fullName evidence="2">CDP-glucose 4,6-dehydratase</fullName>
        <ecNumber evidence="2">4.2.1.45</ecNumber>
    </submittedName>
</protein>
<dbReference type="EMBL" id="CP120863">
    <property type="protein sequence ID" value="WFE89931.1"/>
    <property type="molecule type" value="Genomic_DNA"/>
</dbReference>
<evidence type="ECO:0000313" key="2">
    <source>
        <dbReference type="EMBL" id="WFE89931.1"/>
    </source>
</evidence>
<dbReference type="GO" id="GO:0047733">
    <property type="term" value="F:CDP-glucose 4,6-dehydratase activity"/>
    <property type="evidence" value="ECO:0007669"/>
    <property type="project" value="UniProtKB-EC"/>
</dbReference>
<dbReference type="Pfam" id="PF16363">
    <property type="entry name" value="GDP_Man_Dehyd"/>
    <property type="match status" value="1"/>
</dbReference>
<dbReference type="InterPro" id="IPR013445">
    <property type="entry name" value="CDP_4_6_deHydtase"/>
</dbReference>
<sequence length="348" mass="38552">MGFWQNKKVLITGHTGFKGAWLSEMLLARGARIFGVALPPEGDKSLFQQLKLHERMQGAFVDIRDAAALTAEIRSFDPEIVLHLAAQALVRRSYRDPVGNWATNVMGTVHLLDTLRQLDKHVTAVIVTTDKVYENNERDYAYHESDPLGGYDPYSASKAACELVSASWRRSFGGDKLKIATARAGNVIGGGDWSEDRLVPDIIRALESGKTIEIRNPASIRPWQHVLDPLEGYLTLAEKVDLATDGAFQTGYNFGPEPADIHTVGALADTMIRHWPGHWIDASDPDAVHEAGRLNLSINKARSELGWTPVWQFEDAIDKTVRWYQKVALGADALELTQAQIVAFEAAR</sequence>
<reference evidence="2 3" key="1">
    <citation type="submission" date="2023-03" db="EMBL/GenBank/DDBJ databases">
        <title>Roseibium porphyridii sp. nov. and Roseibium rhodosorbium sp. nov. isolated from marine algae, Porphyridium cruentum and Rhodosorus marinus, respectively.</title>
        <authorList>
            <person name="Lee M.W."/>
            <person name="Choi B.J."/>
            <person name="Lee J.K."/>
            <person name="Choi D.G."/>
            <person name="Baek J.H."/>
            <person name="Bayburt H."/>
            <person name="Kim J.M."/>
            <person name="Han D.M."/>
            <person name="Kim K.H."/>
            <person name="Jeon C.O."/>
        </authorList>
    </citation>
    <scope>NUCLEOTIDE SEQUENCE [LARGE SCALE GENOMIC DNA]</scope>
    <source>
        <strain evidence="2 3">KMA01</strain>
    </source>
</reference>
<evidence type="ECO:0000313" key="3">
    <source>
        <dbReference type="Proteomes" id="UP001209803"/>
    </source>
</evidence>
<proteinExistence type="predicted"/>
<feature type="domain" description="NAD(P)-binding" evidence="1">
    <location>
        <begin position="10"/>
        <end position="319"/>
    </location>
</feature>
<dbReference type="EC" id="4.2.1.45" evidence="2"/>
<dbReference type="Gene3D" id="3.90.25.10">
    <property type="entry name" value="UDP-galactose 4-epimerase, domain 1"/>
    <property type="match status" value="1"/>
</dbReference>
<dbReference type="InterPro" id="IPR036291">
    <property type="entry name" value="NAD(P)-bd_dom_sf"/>
</dbReference>
<keyword evidence="2" id="KW-0456">Lyase</keyword>
<accession>A0ABY8F3Y7</accession>
<name>A0ABY8F3Y7_9HYPH</name>
<dbReference type="NCBIfam" id="TIGR02622">
    <property type="entry name" value="CDP_4_6_dhtase"/>
    <property type="match status" value="1"/>
</dbReference>
<gene>
    <name evidence="2" type="primary">rfbG</name>
    <name evidence="2" type="ORF">K1718_00845</name>
</gene>
<dbReference type="InterPro" id="IPR016040">
    <property type="entry name" value="NAD(P)-bd_dom"/>
</dbReference>
<keyword evidence="3" id="KW-1185">Reference proteome</keyword>